<keyword evidence="3" id="KW-0106">Calcium</keyword>
<evidence type="ECO:0000256" key="3">
    <source>
        <dbReference type="ARBA" id="ARBA00022837"/>
    </source>
</evidence>
<dbReference type="PANTHER" id="PTHR34524:SF6">
    <property type="entry name" value="CALCYPHOSINE LIKE"/>
    <property type="match status" value="1"/>
</dbReference>
<evidence type="ECO:0000256" key="1">
    <source>
        <dbReference type="ARBA" id="ARBA00022723"/>
    </source>
</evidence>
<dbReference type="GO" id="GO:0005509">
    <property type="term" value="F:calcium ion binding"/>
    <property type="evidence" value="ECO:0007669"/>
    <property type="project" value="InterPro"/>
</dbReference>
<keyword evidence="7" id="KW-1185">Reference proteome</keyword>
<dbReference type="PROSITE" id="PS50222">
    <property type="entry name" value="EF_HAND_2"/>
    <property type="match status" value="2"/>
</dbReference>
<dbReference type="CDD" id="cd00051">
    <property type="entry name" value="EFh"/>
    <property type="match status" value="1"/>
</dbReference>
<dbReference type="PROSITE" id="PS00018">
    <property type="entry name" value="EF_HAND_1"/>
    <property type="match status" value="1"/>
</dbReference>
<accession>A0AA36EY60</accession>
<evidence type="ECO:0000313" key="6">
    <source>
        <dbReference type="EMBL" id="CAI9717412.1"/>
    </source>
</evidence>
<dbReference type="PANTHER" id="PTHR34524">
    <property type="entry name" value="CALCYPHOSIN"/>
    <property type="match status" value="1"/>
</dbReference>
<feature type="region of interest" description="Disordered" evidence="4">
    <location>
        <begin position="23"/>
        <end position="54"/>
    </location>
</feature>
<reference evidence="6" key="1">
    <citation type="submission" date="2023-08" db="EMBL/GenBank/DDBJ databases">
        <authorList>
            <person name="Alioto T."/>
            <person name="Alioto T."/>
            <person name="Gomez Garrido J."/>
        </authorList>
    </citation>
    <scope>NUCLEOTIDE SEQUENCE</scope>
</reference>
<dbReference type="Proteomes" id="UP001162480">
    <property type="component" value="Chromosome 2"/>
</dbReference>
<evidence type="ECO:0000259" key="5">
    <source>
        <dbReference type="PROSITE" id="PS50222"/>
    </source>
</evidence>
<evidence type="ECO:0000256" key="4">
    <source>
        <dbReference type="SAM" id="MobiDB-lite"/>
    </source>
</evidence>
<organism evidence="6 7">
    <name type="scientific">Octopus vulgaris</name>
    <name type="common">Common octopus</name>
    <dbReference type="NCBI Taxonomy" id="6645"/>
    <lineage>
        <taxon>Eukaryota</taxon>
        <taxon>Metazoa</taxon>
        <taxon>Spiralia</taxon>
        <taxon>Lophotrochozoa</taxon>
        <taxon>Mollusca</taxon>
        <taxon>Cephalopoda</taxon>
        <taxon>Coleoidea</taxon>
        <taxon>Octopodiformes</taxon>
        <taxon>Octopoda</taxon>
        <taxon>Incirrata</taxon>
        <taxon>Octopodidae</taxon>
        <taxon>Octopus</taxon>
    </lineage>
</organism>
<dbReference type="InterPro" id="IPR002048">
    <property type="entry name" value="EF_hand_dom"/>
</dbReference>
<gene>
    <name evidence="6" type="ORF">OCTVUL_1B024918</name>
</gene>
<name>A0AA36EY60_OCTVU</name>
<dbReference type="SMART" id="SM00054">
    <property type="entry name" value="EFh"/>
    <property type="match status" value="3"/>
</dbReference>
<protein>
    <submittedName>
        <fullName evidence="6">Isoform X2</fullName>
    </submittedName>
</protein>
<keyword evidence="2" id="KW-0677">Repeat</keyword>
<sequence length="338" mass="38678">MLQNNISHKNDSINLHIGINKTKVTQRTNMNPVNGKKARPYNPQEPYDNNTNRTDKSNTFAWWNNCKDINNNSGYGGDGGELQNCSRHTESEKKNCKIVQDRQNLKRSISTIYRRLTMEERAQKLIEFLRNECIKRGCTSGIKGLGLIFRSMDIDFSKRLCFDELKLGIQRYGIEISDSDLLILFNAIDIDNNKTIDFGEFMHKLRPPLTGIRLAVVKEAFQNLDVNNDTVIAVDDLKVFFANNAMEHPKYRSGEWTEEETLRNFLDGLDTPGCCDGKVTEEEFINYYAGVSATVEDNYQIKDGKIANSCNLLYVFKMEHKVAETTHNINKVLIPKVS</sequence>
<keyword evidence="1" id="KW-0479">Metal-binding</keyword>
<dbReference type="InterPro" id="IPR011992">
    <property type="entry name" value="EF-hand-dom_pair"/>
</dbReference>
<dbReference type="SUPFAM" id="SSF47473">
    <property type="entry name" value="EF-hand"/>
    <property type="match status" value="1"/>
</dbReference>
<evidence type="ECO:0000256" key="2">
    <source>
        <dbReference type="ARBA" id="ARBA00022737"/>
    </source>
</evidence>
<proteinExistence type="predicted"/>
<dbReference type="InterPro" id="IPR051581">
    <property type="entry name" value="Ca-bind"/>
</dbReference>
<dbReference type="InterPro" id="IPR018247">
    <property type="entry name" value="EF_Hand_1_Ca_BS"/>
</dbReference>
<feature type="compositionally biased region" description="Polar residues" evidence="4">
    <location>
        <begin position="23"/>
        <end position="32"/>
    </location>
</feature>
<feature type="domain" description="EF-hand" evidence="5">
    <location>
        <begin position="176"/>
        <end position="211"/>
    </location>
</feature>
<feature type="domain" description="EF-hand" evidence="5">
    <location>
        <begin position="212"/>
        <end position="247"/>
    </location>
</feature>
<dbReference type="AlphaFoldDB" id="A0AA36EY60"/>
<evidence type="ECO:0000313" key="7">
    <source>
        <dbReference type="Proteomes" id="UP001162480"/>
    </source>
</evidence>
<dbReference type="Gene3D" id="1.10.238.10">
    <property type="entry name" value="EF-hand"/>
    <property type="match status" value="2"/>
</dbReference>
<dbReference type="EMBL" id="OX597815">
    <property type="protein sequence ID" value="CAI9717412.1"/>
    <property type="molecule type" value="Genomic_DNA"/>
</dbReference>